<evidence type="ECO:0000256" key="5">
    <source>
        <dbReference type="ARBA" id="ARBA00048552"/>
    </source>
</evidence>
<dbReference type="EC" id="2.7.7.6" evidence="6 8"/>
<dbReference type="Gene3D" id="2.40.50.150">
    <property type="match status" value="1"/>
</dbReference>
<dbReference type="Gene3D" id="3.90.1100.10">
    <property type="match status" value="1"/>
</dbReference>
<evidence type="ECO:0000313" key="17">
    <source>
        <dbReference type="Proteomes" id="UP000466523"/>
    </source>
</evidence>
<dbReference type="RefSeq" id="WP_162111509.1">
    <property type="nucleotide sequence ID" value="NZ_JAACYR010000001.1"/>
</dbReference>
<dbReference type="GO" id="GO:0006351">
    <property type="term" value="P:DNA-templated transcription"/>
    <property type="evidence" value="ECO:0007669"/>
    <property type="project" value="UniProtKB-UniRule"/>
</dbReference>
<accession>A0A7K3L634</accession>
<evidence type="ECO:0000256" key="3">
    <source>
        <dbReference type="ARBA" id="ARBA00022695"/>
    </source>
</evidence>
<feature type="domain" description="DNA-directed RNA polymerase beta subunit external 1" evidence="15">
    <location>
        <begin position="522"/>
        <end position="588"/>
    </location>
</feature>
<sequence length="1186" mass="130508">MLEGCILAVSRQSKKNASGTTTQNSPNSSVPGAPNRISFAKLREPLEVPGLLDIQTDSFQWLIGAPEWREKVTKLTGATPKGGLEDVLEELSPIEDFSGSMSLSFSDPRFDEVKAPVEECRDKDMTYAAPLFVTAEFINNNTGEIKSQTVFMGDFPMMTEKGTFIINGTERVVVSQLVRSPGVYFDASIDKSTEKTLHSVKVIPGRGAWLEFDVDKRDLVGVRIDRKRRQPVTVLLKALGWTSEAIRERFGFSEIMMSTLEKDNAANSDEALLDIYRKLRPGEPPTKESAQTLLENLFFKEKRYDLARVGRYKINKKLGLPAAPADVESSPTTLTEEDIVATIEYLVRLHQAAQDGQPGTMTVPGGVEVPVEVDDIDHFGNRRLRTVGELIQNQIRVGLSRMERVVRERMTTQDVEAITPQTLINIRPVVAAIKEFFGTSQLSQFMDQNNPLSGLTHKRRLSALGPGGLSRERAGLEVRDVHPSHYGRMCPIETPEGPNIGLIGSLATYARVNPFGFIETPYRKVAGGVVTDEIHYLTADEEDRHVVAQANSPLEGDGRFAEERVLVRRKGGEVEYVSSDEVDYMDVSPRQMVSVATAMIPFLEHDDANRALMGANMQRQAVPLVRSEAPLVGTGMELRAAIDAGDVIVADKTGVIEEVSADYITVMADDGTRQTYRMRKFNRSNHGTCANQRPIVDAGQRVEAGQVIADGPCTDNGEMALGKNLLVAIMPWEGHNYEDAIILSNRLVEEDTLTSIHIEEHEIDARDTKLGAEEITRDIPNVSDEVLADLDERGIVRIGAEVRDGDILVGKVTPKGETELTPEERLLRAIFGEKAREVRDTSLKVPHGESGKVIGIRVFSREDDDELPAGVNELVRVYVAQKRKISDGDKLAGRHGNKGVIGKILPVEDMPFLPDGTPVDIILNTHGVPRRMNIGQILETHLGWIAKTGWTIEKDGRGGVPDWADQLPEELYSAGPDTRTATPVFDGAQEAELQGLLSSTLANRDGEVMVNGDGKAMLFDGRSGEPFPYPVTVGYMYIMKLHHLVDDKIHARSTGPYSMITQQPLGGKAQFGGQRFGEMECWAMQAYGAAYTLQELLTIKSDDTVGRVKVYEAIVKGENIPEPGIPESFKVLLKELQSLCLNVEVLAKDGAAIELREGEDEDLERAAANLGINLSRNESASVEDLA</sequence>
<evidence type="ECO:0000259" key="11">
    <source>
        <dbReference type="Pfam" id="PF04560"/>
    </source>
</evidence>
<feature type="domain" description="RNA polymerase Rpb2" evidence="12">
    <location>
        <begin position="179"/>
        <end position="350"/>
    </location>
</feature>
<dbReference type="InterPro" id="IPR015712">
    <property type="entry name" value="DNA-dir_RNA_pol_su2"/>
</dbReference>
<dbReference type="InterPro" id="IPR007645">
    <property type="entry name" value="RNA_pol_Rpb2_3"/>
</dbReference>
<dbReference type="InterPro" id="IPR007121">
    <property type="entry name" value="RNA_pol_bsu_CS"/>
</dbReference>
<keyword evidence="2 6" id="KW-0808">Transferase</keyword>
<protein>
    <recommendedName>
        <fullName evidence="6 8">DNA-directed RNA polymerase subunit beta</fullName>
        <shortName evidence="6">RNAP subunit beta</shortName>
        <ecNumber evidence="6 8">2.7.7.6</ecNumber>
    </recommendedName>
    <alternativeName>
        <fullName evidence="6">RNA polymerase subunit beta</fullName>
    </alternativeName>
    <alternativeName>
        <fullName evidence="6">Transcriptase subunit beta</fullName>
    </alternativeName>
</protein>
<evidence type="ECO:0000259" key="15">
    <source>
        <dbReference type="Pfam" id="PF10385"/>
    </source>
</evidence>
<dbReference type="Pfam" id="PF04560">
    <property type="entry name" value="RNA_pol_Rpb2_7"/>
    <property type="match status" value="1"/>
</dbReference>
<feature type="region of interest" description="Disordered" evidence="9">
    <location>
        <begin position="13"/>
        <end position="35"/>
    </location>
</feature>
<comment type="function">
    <text evidence="6 8">DNA-dependent RNA polymerase catalyzes the transcription of DNA into RNA using the four ribonucleoside triphosphates as substrates.</text>
</comment>
<feature type="domain" description="RNA polymerase Rpb2" evidence="14">
    <location>
        <begin position="444"/>
        <end position="512"/>
    </location>
</feature>
<dbReference type="NCBIfam" id="NF001616">
    <property type="entry name" value="PRK00405.1"/>
    <property type="match status" value="1"/>
</dbReference>
<evidence type="ECO:0000259" key="10">
    <source>
        <dbReference type="Pfam" id="PF00562"/>
    </source>
</evidence>
<evidence type="ECO:0000259" key="14">
    <source>
        <dbReference type="Pfam" id="PF04565"/>
    </source>
</evidence>
<dbReference type="Gene3D" id="3.90.1110.10">
    <property type="entry name" value="RNA polymerase Rpb2, domain 2"/>
    <property type="match status" value="1"/>
</dbReference>
<evidence type="ECO:0000259" key="13">
    <source>
        <dbReference type="Pfam" id="PF04563"/>
    </source>
</evidence>
<dbReference type="GO" id="GO:0003677">
    <property type="term" value="F:DNA binding"/>
    <property type="evidence" value="ECO:0007669"/>
    <property type="project" value="UniProtKB-UniRule"/>
</dbReference>
<comment type="subunit">
    <text evidence="6 8">The RNAP catalytic core consists of 2 alpha, 1 beta, 1 beta' and 1 omega subunit. When a sigma factor is associated with the core the holoenzyme is formed, which can initiate transcription.</text>
</comment>
<proteinExistence type="inferred from homology"/>
<dbReference type="Proteomes" id="UP000466523">
    <property type="component" value="Unassembled WGS sequence"/>
</dbReference>
<keyword evidence="1 6" id="KW-0240">DNA-directed RNA polymerase</keyword>
<evidence type="ECO:0000256" key="7">
    <source>
        <dbReference type="RuleBase" id="RU000434"/>
    </source>
</evidence>
<dbReference type="InterPro" id="IPR037034">
    <property type="entry name" value="RNA_pol_Rpb2_2_sf"/>
</dbReference>
<dbReference type="InterPro" id="IPR007644">
    <property type="entry name" value="RNA_pol_bsu_protrusion"/>
</dbReference>
<dbReference type="Gene3D" id="2.40.50.100">
    <property type="match status" value="1"/>
</dbReference>
<comment type="caution">
    <text evidence="16">The sequence shown here is derived from an EMBL/GenBank/DDBJ whole genome shotgun (WGS) entry which is preliminary data.</text>
</comment>
<dbReference type="Gene3D" id="2.30.150.10">
    <property type="entry name" value="DNA-directed RNA polymerase, beta subunit, external 1 domain"/>
    <property type="match status" value="1"/>
</dbReference>
<dbReference type="GO" id="GO:0000428">
    <property type="term" value="C:DNA-directed RNA polymerase complex"/>
    <property type="evidence" value="ECO:0007669"/>
    <property type="project" value="UniProtKB-KW"/>
</dbReference>
<dbReference type="Pfam" id="PF04561">
    <property type="entry name" value="RNA_pol_Rpb2_2"/>
    <property type="match status" value="1"/>
</dbReference>
<keyword evidence="3 6" id="KW-0548">Nucleotidyltransferase</keyword>
<dbReference type="Gene3D" id="3.90.1800.10">
    <property type="entry name" value="RNA polymerase alpha subunit dimerisation domain"/>
    <property type="match status" value="1"/>
</dbReference>
<dbReference type="HAMAP" id="MF_01321">
    <property type="entry name" value="RNApol_bact_RpoB"/>
    <property type="match status" value="1"/>
</dbReference>
<evidence type="ECO:0000256" key="1">
    <source>
        <dbReference type="ARBA" id="ARBA00022478"/>
    </source>
</evidence>
<dbReference type="InterPro" id="IPR014724">
    <property type="entry name" value="RNA_pol_RPB2_OB-fold"/>
</dbReference>
<dbReference type="Pfam" id="PF04563">
    <property type="entry name" value="RNA_pol_Rpb2_1"/>
    <property type="match status" value="1"/>
</dbReference>
<evidence type="ECO:0000259" key="12">
    <source>
        <dbReference type="Pfam" id="PF04561"/>
    </source>
</evidence>
<dbReference type="FunFam" id="3.90.1800.10:FF:000005">
    <property type="entry name" value="DNA-directed RNA polymerase subunit beta"/>
    <property type="match status" value="1"/>
</dbReference>
<dbReference type="AlphaFoldDB" id="A0A7K3L634"/>
<dbReference type="InterPro" id="IPR019462">
    <property type="entry name" value="DNA-dir_RNA_pol_bsu_external_1"/>
</dbReference>
<feature type="compositionally biased region" description="Polar residues" evidence="9">
    <location>
        <begin position="15"/>
        <end position="30"/>
    </location>
</feature>
<evidence type="ECO:0000256" key="2">
    <source>
        <dbReference type="ARBA" id="ARBA00022679"/>
    </source>
</evidence>
<gene>
    <name evidence="6" type="primary">rpoB</name>
    <name evidence="16" type="ORF">GWR20_00250</name>
</gene>
<dbReference type="CDD" id="cd00653">
    <property type="entry name" value="RNA_pol_B_RPB2"/>
    <property type="match status" value="1"/>
</dbReference>
<feature type="domain" description="RNA polymerase Rpb2" evidence="11">
    <location>
        <begin position="1072"/>
        <end position="1146"/>
    </location>
</feature>
<dbReference type="Pfam" id="PF04565">
    <property type="entry name" value="RNA_pol_Rpb2_3"/>
    <property type="match status" value="1"/>
</dbReference>
<dbReference type="PROSITE" id="PS01166">
    <property type="entry name" value="RNA_POL_BETA"/>
    <property type="match status" value="1"/>
</dbReference>
<evidence type="ECO:0000256" key="8">
    <source>
        <dbReference type="RuleBase" id="RU363031"/>
    </source>
</evidence>
<dbReference type="Pfam" id="PF00562">
    <property type="entry name" value="RNA_pol_Rpb2_6"/>
    <property type="match status" value="1"/>
</dbReference>
<comment type="similarity">
    <text evidence="6 7">Belongs to the RNA polymerase beta chain family.</text>
</comment>
<organism evidence="16 17">
    <name type="scientific">Mycolicibacter kumamotonensis</name>
    <dbReference type="NCBI Taxonomy" id="354243"/>
    <lineage>
        <taxon>Bacteria</taxon>
        <taxon>Bacillati</taxon>
        <taxon>Actinomycetota</taxon>
        <taxon>Actinomycetes</taxon>
        <taxon>Mycobacteriales</taxon>
        <taxon>Mycobacteriaceae</taxon>
        <taxon>Mycolicibacter</taxon>
    </lineage>
</organism>
<dbReference type="InterPro" id="IPR007642">
    <property type="entry name" value="RNA_pol_Rpb2_2"/>
</dbReference>
<dbReference type="SUPFAM" id="SSF64484">
    <property type="entry name" value="beta and beta-prime subunits of DNA dependent RNA-polymerase"/>
    <property type="match status" value="1"/>
</dbReference>
<evidence type="ECO:0000256" key="6">
    <source>
        <dbReference type="HAMAP-Rule" id="MF_01321"/>
    </source>
</evidence>
<dbReference type="EMBL" id="JAACYR010000001">
    <property type="protein sequence ID" value="NDJ87600.1"/>
    <property type="molecule type" value="Genomic_DNA"/>
</dbReference>
<evidence type="ECO:0000256" key="4">
    <source>
        <dbReference type="ARBA" id="ARBA00023163"/>
    </source>
</evidence>
<dbReference type="Gene3D" id="2.40.270.10">
    <property type="entry name" value="DNA-directed RNA polymerase, subunit 2, domain 6"/>
    <property type="match status" value="1"/>
</dbReference>
<comment type="catalytic activity">
    <reaction evidence="5 6 8">
        <text>RNA(n) + a ribonucleoside 5'-triphosphate = RNA(n+1) + diphosphate</text>
        <dbReference type="Rhea" id="RHEA:21248"/>
        <dbReference type="Rhea" id="RHEA-COMP:14527"/>
        <dbReference type="Rhea" id="RHEA-COMP:17342"/>
        <dbReference type="ChEBI" id="CHEBI:33019"/>
        <dbReference type="ChEBI" id="CHEBI:61557"/>
        <dbReference type="ChEBI" id="CHEBI:140395"/>
        <dbReference type="EC" id="2.7.7.6"/>
    </reaction>
</comment>
<feature type="domain" description="RNA polymerase beta subunit protrusion" evidence="13">
    <location>
        <begin position="104"/>
        <end position="429"/>
    </location>
</feature>
<evidence type="ECO:0000256" key="9">
    <source>
        <dbReference type="SAM" id="MobiDB-lite"/>
    </source>
</evidence>
<reference evidence="16 17" key="1">
    <citation type="submission" date="2020-01" db="EMBL/GenBank/DDBJ databases">
        <authorList>
            <person name="Sanchez-Estrada R."/>
            <person name="Gonzalez-Y-Merchand J.A."/>
            <person name="Rivera-Gutierrez S."/>
        </authorList>
    </citation>
    <scope>NUCLEOTIDE SEQUENCE [LARGE SCALE GENOMIC DNA]</scope>
    <source>
        <strain evidence="16 17">CST 7247</strain>
    </source>
</reference>
<evidence type="ECO:0000313" key="16">
    <source>
        <dbReference type="EMBL" id="NDJ87600.1"/>
    </source>
</evidence>
<dbReference type="GO" id="GO:0032549">
    <property type="term" value="F:ribonucleoside binding"/>
    <property type="evidence" value="ECO:0007669"/>
    <property type="project" value="InterPro"/>
</dbReference>
<name>A0A7K3L634_9MYCO</name>
<dbReference type="InterPro" id="IPR007120">
    <property type="entry name" value="DNA-dir_RNAP_su2_dom"/>
</dbReference>
<dbReference type="InterPro" id="IPR042107">
    <property type="entry name" value="DNA-dir_RNA_pol_bsu_ext_1_sf"/>
</dbReference>
<dbReference type="NCBIfam" id="TIGR02013">
    <property type="entry name" value="rpoB"/>
    <property type="match status" value="1"/>
</dbReference>
<dbReference type="InterPro" id="IPR007641">
    <property type="entry name" value="RNA_pol_Rpb2_7"/>
</dbReference>
<dbReference type="Pfam" id="PF10385">
    <property type="entry name" value="RNA_pol_Rpb2_45"/>
    <property type="match status" value="1"/>
</dbReference>
<dbReference type="InterPro" id="IPR037033">
    <property type="entry name" value="DNA-dir_RNAP_su2_hyb_sf"/>
</dbReference>
<dbReference type="GO" id="GO:0003899">
    <property type="term" value="F:DNA-directed RNA polymerase activity"/>
    <property type="evidence" value="ECO:0007669"/>
    <property type="project" value="UniProtKB-UniRule"/>
</dbReference>
<dbReference type="InterPro" id="IPR010243">
    <property type="entry name" value="RNA_pol_bsu_bac"/>
</dbReference>
<dbReference type="FunFam" id="2.40.50.150:FF:000001">
    <property type="entry name" value="DNA-directed RNA polymerase subunit beta"/>
    <property type="match status" value="1"/>
</dbReference>
<feature type="domain" description="DNA-directed RNA polymerase subunit 2 hybrid-binding" evidence="10">
    <location>
        <begin position="649"/>
        <end position="1070"/>
    </location>
</feature>
<dbReference type="PANTHER" id="PTHR20856">
    <property type="entry name" value="DNA-DIRECTED RNA POLYMERASE I SUBUNIT 2"/>
    <property type="match status" value="1"/>
</dbReference>
<keyword evidence="4 6" id="KW-0804">Transcription</keyword>